<dbReference type="InterPro" id="IPR037401">
    <property type="entry name" value="SnoaL-like"/>
</dbReference>
<organism evidence="2 4">
    <name type="scientific">Flavobacterium hibernum</name>
    <dbReference type="NCBI Taxonomy" id="37752"/>
    <lineage>
        <taxon>Bacteria</taxon>
        <taxon>Pseudomonadati</taxon>
        <taxon>Bacteroidota</taxon>
        <taxon>Flavobacteriia</taxon>
        <taxon>Flavobacteriales</taxon>
        <taxon>Flavobacteriaceae</taxon>
        <taxon>Flavobacterium</taxon>
    </lineage>
</organism>
<evidence type="ECO:0000313" key="3">
    <source>
        <dbReference type="EMBL" id="OXA85178.1"/>
    </source>
</evidence>
<gene>
    <name evidence="3" type="ORF">B0A73_17660</name>
    <name evidence="2" type="ORF">IW18_18475</name>
</gene>
<dbReference type="EMBL" id="JPRK01000017">
    <property type="protein sequence ID" value="KIO51211.1"/>
    <property type="molecule type" value="Genomic_DNA"/>
</dbReference>
<proteinExistence type="predicted"/>
<keyword evidence="5" id="KW-1185">Reference proteome</keyword>
<evidence type="ECO:0000313" key="2">
    <source>
        <dbReference type="EMBL" id="KIO51211.1"/>
    </source>
</evidence>
<dbReference type="Proteomes" id="UP000198302">
    <property type="component" value="Unassembled WGS sequence"/>
</dbReference>
<protein>
    <recommendedName>
        <fullName evidence="1">SnoaL-like domain-containing protein</fullName>
    </recommendedName>
</protein>
<dbReference type="OrthoDB" id="6692273at2"/>
<dbReference type="STRING" id="37752.IW18_18475"/>
<evidence type="ECO:0000259" key="1">
    <source>
        <dbReference type="Pfam" id="PF12680"/>
    </source>
</evidence>
<dbReference type="Pfam" id="PF12680">
    <property type="entry name" value="SnoaL_2"/>
    <property type="match status" value="1"/>
</dbReference>
<dbReference type="Proteomes" id="UP000032061">
    <property type="component" value="Unassembled WGS sequence"/>
</dbReference>
<dbReference type="SUPFAM" id="SSF54427">
    <property type="entry name" value="NTF2-like"/>
    <property type="match status" value="1"/>
</dbReference>
<feature type="domain" description="SnoaL-like" evidence="1">
    <location>
        <begin position="8"/>
        <end position="106"/>
    </location>
</feature>
<dbReference type="RefSeq" id="WP_041519598.1">
    <property type="nucleotide sequence ID" value="NZ_JPRK01000017.1"/>
</dbReference>
<sequence length="122" mass="13932">MTLNKQTVNEYMDAFRISDHKRILACLTDNIIWEMPGIYQHVGKEAFDKEIENENFIGSPTIQIIKLVEENNIVIAEGAVQGNMKNGNILDAVFCDVFEMENGKIKKLTSYLMSRNASLKFE</sequence>
<dbReference type="AlphaFoldDB" id="A0A0D0EW06"/>
<reference evidence="2 4" key="1">
    <citation type="submission" date="2015-01" db="EMBL/GenBank/DDBJ databases">
        <title>Genome of Flavobacterium hibernum DSM 12611.</title>
        <authorList>
            <person name="Stropko S.J."/>
            <person name="Pipes S.E."/>
            <person name="Newman J.D."/>
        </authorList>
    </citation>
    <scope>NUCLEOTIDE SEQUENCE [LARGE SCALE GENOMIC DNA]</scope>
    <source>
        <strain evidence="2 4">DSM 12611</strain>
    </source>
</reference>
<evidence type="ECO:0000313" key="5">
    <source>
        <dbReference type="Proteomes" id="UP000198302"/>
    </source>
</evidence>
<dbReference type="Gene3D" id="3.10.450.50">
    <property type="match status" value="1"/>
</dbReference>
<dbReference type="EMBL" id="MUGX01000026">
    <property type="protein sequence ID" value="OXA85178.1"/>
    <property type="molecule type" value="Genomic_DNA"/>
</dbReference>
<name>A0A0D0EW06_9FLAO</name>
<evidence type="ECO:0000313" key="4">
    <source>
        <dbReference type="Proteomes" id="UP000032061"/>
    </source>
</evidence>
<dbReference type="InterPro" id="IPR032710">
    <property type="entry name" value="NTF2-like_dom_sf"/>
</dbReference>
<reference evidence="3 5" key="2">
    <citation type="submission" date="2016-11" db="EMBL/GenBank/DDBJ databases">
        <title>Whole genomes of Flavobacteriaceae.</title>
        <authorList>
            <person name="Stine C."/>
            <person name="Li C."/>
            <person name="Tadesse D."/>
        </authorList>
    </citation>
    <scope>NUCLEOTIDE SEQUENCE [LARGE SCALE GENOMIC DNA]</scope>
    <source>
        <strain evidence="3 5">ATCC 51468</strain>
    </source>
</reference>
<comment type="caution">
    <text evidence="2">The sequence shown here is derived from an EMBL/GenBank/DDBJ whole genome shotgun (WGS) entry which is preliminary data.</text>
</comment>
<accession>A0A0D0EW06</accession>